<dbReference type="Gene3D" id="3.90.550.10">
    <property type="entry name" value="Spore Coat Polysaccharide Biosynthesis Protein SpsA, Chain A"/>
    <property type="match status" value="1"/>
</dbReference>
<dbReference type="InterPro" id="IPR007577">
    <property type="entry name" value="GlycoTrfase_DXD_sugar-bd_CS"/>
</dbReference>
<dbReference type="InterPro" id="IPR029044">
    <property type="entry name" value="Nucleotide-diphossugar_trans"/>
</dbReference>
<evidence type="ECO:0000256" key="1">
    <source>
        <dbReference type="SAM" id="Phobius"/>
    </source>
</evidence>
<dbReference type="SUPFAM" id="SSF53448">
    <property type="entry name" value="Nucleotide-diphospho-sugar transferases"/>
    <property type="match status" value="2"/>
</dbReference>
<keyword evidence="1" id="KW-1133">Transmembrane helix</keyword>
<feature type="transmembrane region" description="Helical" evidence="1">
    <location>
        <begin position="12"/>
        <end position="32"/>
    </location>
</feature>
<dbReference type="EMBL" id="MN739271">
    <property type="protein sequence ID" value="QHS96416.1"/>
    <property type="molecule type" value="Genomic_DNA"/>
</dbReference>
<organism evidence="3">
    <name type="scientific">viral metagenome</name>
    <dbReference type="NCBI Taxonomy" id="1070528"/>
    <lineage>
        <taxon>unclassified sequences</taxon>
        <taxon>metagenomes</taxon>
        <taxon>organismal metagenomes</taxon>
    </lineage>
</organism>
<dbReference type="AlphaFoldDB" id="A0A6C0BW11"/>
<keyword evidence="1" id="KW-0812">Transmembrane</keyword>
<accession>A0A6C0BW11</accession>
<dbReference type="GO" id="GO:0016758">
    <property type="term" value="F:hexosyltransferase activity"/>
    <property type="evidence" value="ECO:0007669"/>
    <property type="project" value="UniProtKB-ARBA"/>
</dbReference>
<feature type="domain" description="Glycosyltransferase 2-like" evidence="2">
    <location>
        <begin position="266"/>
        <end position="410"/>
    </location>
</feature>
<dbReference type="Pfam" id="PF04488">
    <property type="entry name" value="Gly_transf_sug"/>
    <property type="match status" value="1"/>
</dbReference>
<keyword evidence="1" id="KW-0472">Membrane</keyword>
<dbReference type="Gene3D" id="3.90.550.20">
    <property type="match status" value="1"/>
</dbReference>
<dbReference type="PANTHER" id="PTHR22916">
    <property type="entry name" value="GLYCOSYLTRANSFERASE"/>
    <property type="match status" value="1"/>
</dbReference>
<dbReference type="PANTHER" id="PTHR22916:SF3">
    <property type="entry name" value="UDP-GLCNAC:BETAGAL BETA-1,3-N-ACETYLGLUCOSAMINYLTRANSFERASE-LIKE PROTEIN 1"/>
    <property type="match status" value="1"/>
</dbReference>
<dbReference type="Pfam" id="PF00535">
    <property type="entry name" value="Glycos_transf_2"/>
    <property type="match status" value="1"/>
</dbReference>
<evidence type="ECO:0000259" key="2">
    <source>
        <dbReference type="Pfam" id="PF00535"/>
    </source>
</evidence>
<sequence>MYITLKLLVKFHLLRLLIYNILNRFIILYLMATQTIPKIIHQLWIGKKPAPTKFMNTWRDAHVPLGWEYRLWNEAEIVHNVDIGRYARRVNSIEEINGKADVFRWIILQKFGGVFVDADSICIEPIDSHILADGVDAFAGWEQEQVRKGLAATGTMGFTPSHPIVNSALEWIARNPISNRETGNRAWYTVGPGLLTRICQMYEFKNITMYPSHYFLPFHYSGIKYEGHEKVYAYQEWGSTKQNYDVMNQVELPDAFTPPADALACSVLVSSYNTKPQYVKECLESIKAQVGKFNMEVVWINDGSTEASTTELISILKQFKETSRWISVVYDENDGNKGIGYSLNKGVNMCSHENIIKMDSDDIMVPERIAKQLNHMYAHPKCMICGGQVSMFRGDDIKNVTMNTKHHSINWDEYKQAPKDWFINHPTVCYRKSAILYAGNYDPTEHSMIEDFHLELKMLKTHGKIHNMPDVLLHYRLHPGQVTNAAGDPKWKRVREEIIADMVKTS</sequence>
<proteinExistence type="predicted"/>
<dbReference type="InterPro" id="IPR001173">
    <property type="entry name" value="Glyco_trans_2-like"/>
</dbReference>
<evidence type="ECO:0000313" key="3">
    <source>
        <dbReference type="EMBL" id="QHS96416.1"/>
    </source>
</evidence>
<protein>
    <recommendedName>
        <fullName evidence="2">Glycosyltransferase 2-like domain-containing protein</fullName>
    </recommendedName>
</protein>
<name>A0A6C0BW11_9ZZZZ</name>
<reference evidence="3" key="1">
    <citation type="journal article" date="2020" name="Nature">
        <title>Giant virus diversity and host interactions through global metagenomics.</title>
        <authorList>
            <person name="Schulz F."/>
            <person name="Roux S."/>
            <person name="Paez-Espino D."/>
            <person name="Jungbluth S."/>
            <person name="Walsh D.A."/>
            <person name="Denef V.J."/>
            <person name="McMahon K.D."/>
            <person name="Konstantinidis K.T."/>
            <person name="Eloe-Fadrosh E.A."/>
            <person name="Kyrpides N.C."/>
            <person name="Woyke T."/>
        </authorList>
    </citation>
    <scope>NUCLEOTIDE SEQUENCE</scope>
    <source>
        <strain evidence="3">GVMAG-M-3300020166-18</strain>
    </source>
</reference>